<feature type="transmembrane region" description="Helical" evidence="9">
    <location>
        <begin position="78"/>
        <end position="104"/>
    </location>
</feature>
<comment type="caution">
    <text evidence="11">The sequence shown here is derived from an EMBL/GenBank/DDBJ whole genome shotgun (WGS) entry which is preliminary data.</text>
</comment>
<sequence>MSPEKKKKNWADAMTDLMEKMAPIFDQPILASIRDGFVAMMPILIVGALVLIILQFPLCFKDDPTCYLEAHLPANISGTLWNVFNVTYGLLSIYVLMSIAYALARRRGLDPLMPVLFSFLSYILVATPELVNGEAGNYLDSSGLFTAMVLAVVTVEVYRFFIQKNIVIKMPDGVPPAISNAFAALIPCAAIAFGWWLIRFVLNFDLANGLFKVLGAVVPAASTYAAAAIAETFHAFLWTMGIHGDMTIGIALQPVWQANLAANVKAVAEGLAPTAIYTEQFRSFVVPGGSGATLPLAFYFTRSKSERLRRVGWLGIWPGIFNINEPITFGAPVIFNPILGLPFILITFLNTTVAYLATSAGLVSPTYIAGPWTLPAPILMFLETGYDWRAIILAIITEFVIPGIIWFPAFKAWEAEVLQKEEAGVKKVAA</sequence>
<dbReference type="GO" id="GO:0009401">
    <property type="term" value="P:phosphoenolpyruvate-dependent sugar phosphotransferase system"/>
    <property type="evidence" value="ECO:0007669"/>
    <property type="project" value="InterPro"/>
</dbReference>
<dbReference type="InterPro" id="IPR051088">
    <property type="entry name" value="PTS_Sugar-EIIC/EIIB"/>
</dbReference>
<evidence type="ECO:0000256" key="5">
    <source>
        <dbReference type="ARBA" id="ARBA00022692"/>
    </source>
</evidence>
<keyword evidence="12" id="KW-1185">Reference proteome</keyword>
<dbReference type="AlphaFoldDB" id="A0A347ZNW2"/>
<dbReference type="PANTHER" id="PTHR33989:SF4">
    <property type="entry name" value="PTS SYSTEM N,N'-DIACETYLCHITOBIOSE-SPECIFIC EIIC COMPONENT"/>
    <property type="match status" value="1"/>
</dbReference>
<dbReference type="Pfam" id="PF02378">
    <property type="entry name" value="PTS_EIIC"/>
    <property type="match status" value="1"/>
</dbReference>
<dbReference type="InterPro" id="IPR004501">
    <property type="entry name" value="PTS_EIIC_3"/>
</dbReference>
<keyword evidence="2 8" id="KW-0813">Transport</keyword>
<dbReference type="Proteomes" id="UP000256388">
    <property type="component" value="Unassembled WGS sequence"/>
</dbReference>
<dbReference type="PROSITE" id="PS51105">
    <property type="entry name" value="PTS_EIIC_TYPE_3"/>
    <property type="match status" value="1"/>
</dbReference>
<feature type="transmembrane region" description="Helical" evidence="9">
    <location>
        <begin position="174"/>
        <end position="198"/>
    </location>
</feature>
<dbReference type="InterPro" id="IPR004796">
    <property type="entry name" value="PTS_IIC_cello"/>
</dbReference>
<dbReference type="PANTHER" id="PTHR33989">
    <property type="match status" value="1"/>
</dbReference>
<evidence type="ECO:0000256" key="6">
    <source>
        <dbReference type="ARBA" id="ARBA00022989"/>
    </source>
</evidence>
<evidence type="ECO:0000259" key="10">
    <source>
        <dbReference type="PROSITE" id="PS51105"/>
    </source>
</evidence>
<keyword evidence="3 8" id="KW-1003">Cell membrane</keyword>
<feature type="transmembrane region" description="Helical" evidence="9">
    <location>
        <begin position="343"/>
        <end position="368"/>
    </location>
</feature>
<evidence type="ECO:0000313" key="11">
    <source>
        <dbReference type="EMBL" id="REG08596.1"/>
    </source>
</evidence>
<dbReference type="PIRSF" id="PIRSF006351">
    <property type="entry name" value="PTS_EIIC-Cellobiose"/>
    <property type="match status" value="1"/>
</dbReference>
<feature type="transmembrane region" description="Helical" evidence="9">
    <location>
        <begin position="388"/>
        <end position="410"/>
    </location>
</feature>
<keyword evidence="6 9" id="KW-1133">Transmembrane helix</keyword>
<evidence type="ECO:0000256" key="2">
    <source>
        <dbReference type="ARBA" id="ARBA00022448"/>
    </source>
</evidence>
<dbReference type="EMBL" id="QUMS01000002">
    <property type="protein sequence ID" value="REG08596.1"/>
    <property type="molecule type" value="Genomic_DNA"/>
</dbReference>
<evidence type="ECO:0000313" key="12">
    <source>
        <dbReference type="Proteomes" id="UP000256388"/>
    </source>
</evidence>
<evidence type="ECO:0000256" key="4">
    <source>
        <dbReference type="ARBA" id="ARBA00022597"/>
    </source>
</evidence>
<dbReference type="GO" id="GO:0005886">
    <property type="term" value="C:plasma membrane"/>
    <property type="evidence" value="ECO:0007669"/>
    <property type="project" value="UniProtKB-SubCell"/>
</dbReference>
<feature type="transmembrane region" description="Helical" evidence="9">
    <location>
        <begin position="37"/>
        <end position="58"/>
    </location>
</feature>
<keyword evidence="4 8" id="KW-0762">Sugar transport</keyword>
<dbReference type="GO" id="GO:1902815">
    <property type="term" value="P:N,N'-diacetylchitobiose import"/>
    <property type="evidence" value="ECO:0007669"/>
    <property type="project" value="TreeGrafter"/>
</dbReference>
<evidence type="ECO:0000256" key="7">
    <source>
        <dbReference type="ARBA" id="ARBA00023136"/>
    </source>
</evidence>
<evidence type="ECO:0000256" key="9">
    <source>
        <dbReference type="SAM" id="Phobius"/>
    </source>
</evidence>
<feature type="transmembrane region" description="Helical" evidence="9">
    <location>
        <begin position="111"/>
        <end position="131"/>
    </location>
</feature>
<keyword evidence="7 8" id="KW-0472">Membrane</keyword>
<dbReference type="RefSeq" id="WP_116225247.1">
    <property type="nucleotide sequence ID" value="NZ_AP018437.1"/>
</dbReference>
<comment type="subcellular location">
    <subcellularLocation>
        <location evidence="1">Cell membrane</location>
        <topology evidence="1">Multi-pass membrane protein</topology>
    </subcellularLocation>
</comment>
<protein>
    <recommendedName>
        <fullName evidence="8">Permease IIC component</fullName>
    </recommendedName>
</protein>
<name>A0A347ZNW2_9CHLR</name>
<evidence type="ECO:0000256" key="3">
    <source>
        <dbReference type="ARBA" id="ARBA00022475"/>
    </source>
</evidence>
<gene>
    <name evidence="11" type="ORF">DFR64_1968</name>
</gene>
<feature type="transmembrane region" description="Helical" evidence="9">
    <location>
        <begin position="210"/>
        <end position="230"/>
    </location>
</feature>
<dbReference type="OrthoDB" id="9762141at2"/>
<feature type="transmembrane region" description="Helical" evidence="9">
    <location>
        <begin position="143"/>
        <end position="162"/>
    </location>
</feature>
<reference evidence="11 12" key="1">
    <citation type="submission" date="2018-08" db="EMBL/GenBank/DDBJ databases">
        <title>Genomic Encyclopedia of Type Strains, Phase IV (KMG-IV): sequencing the most valuable type-strain genomes for metagenomic binning, comparative biology and taxonomic classification.</title>
        <authorList>
            <person name="Goeker M."/>
        </authorList>
    </citation>
    <scope>NUCLEOTIDE SEQUENCE [LARGE SCALE GENOMIC DNA]</scope>
    <source>
        <strain evidence="11 12">DSM 23923</strain>
    </source>
</reference>
<keyword evidence="5 9" id="KW-0812">Transmembrane</keyword>
<dbReference type="NCBIfam" id="TIGR00410">
    <property type="entry name" value="lacE"/>
    <property type="match status" value="1"/>
</dbReference>
<feature type="domain" description="PTS EIIC type-3" evidence="10">
    <location>
        <begin position="13"/>
        <end position="409"/>
    </location>
</feature>
<dbReference type="InterPro" id="IPR003352">
    <property type="entry name" value="PTS_EIIC"/>
</dbReference>
<evidence type="ECO:0000256" key="1">
    <source>
        <dbReference type="ARBA" id="ARBA00004651"/>
    </source>
</evidence>
<organism evidence="11 12">
    <name type="scientific">Pelolinea submarina</name>
    <dbReference type="NCBI Taxonomy" id="913107"/>
    <lineage>
        <taxon>Bacteria</taxon>
        <taxon>Bacillati</taxon>
        <taxon>Chloroflexota</taxon>
        <taxon>Anaerolineae</taxon>
        <taxon>Anaerolineales</taxon>
        <taxon>Anaerolineaceae</taxon>
        <taxon>Pelolinea</taxon>
    </lineage>
</organism>
<evidence type="ECO:0000256" key="8">
    <source>
        <dbReference type="PIRNR" id="PIRNR006351"/>
    </source>
</evidence>
<comment type="function">
    <text evidence="8">The phosphoenolpyruvate-dependent sugar phosphotransferase system (PTS), a major carbohydrate active -transport system, catalyzes the phosphorylation of incoming sugar substrates concomitant with their translocation across the cell membrane.</text>
</comment>
<dbReference type="GO" id="GO:0008982">
    <property type="term" value="F:protein-N(PI)-phosphohistidine-sugar phosphotransferase activity"/>
    <property type="evidence" value="ECO:0007669"/>
    <property type="project" value="UniProtKB-UniRule"/>
</dbReference>
<accession>A0A347ZNW2</accession>
<proteinExistence type="predicted"/>